<evidence type="ECO:0000256" key="9">
    <source>
        <dbReference type="SAM" id="Phobius"/>
    </source>
</evidence>
<comment type="subcellular location">
    <subcellularLocation>
        <location evidence="1">Membrane</location>
        <topology evidence="1">Multi-pass membrane protein</topology>
    </subcellularLocation>
</comment>
<feature type="transmembrane region" description="Helical" evidence="9">
    <location>
        <begin position="290"/>
        <end position="310"/>
    </location>
</feature>
<dbReference type="NCBIfam" id="TIGR03472">
    <property type="entry name" value="HpnI"/>
    <property type="match status" value="1"/>
</dbReference>
<evidence type="ECO:0000256" key="5">
    <source>
        <dbReference type="ARBA" id="ARBA00022679"/>
    </source>
</evidence>
<evidence type="ECO:0000256" key="7">
    <source>
        <dbReference type="ARBA" id="ARBA00022989"/>
    </source>
</evidence>
<gene>
    <name evidence="10" type="ORF">K788_0004562</name>
</gene>
<evidence type="ECO:0000313" key="11">
    <source>
        <dbReference type="Proteomes" id="UP000019146"/>
    </source>
</evidence>
<keyword evidence="4 10" id="KW-0328">Glycosyltransferase</keyword>
<keyword evidence="8 9" id="KW-0472">Membrane</keyword>
<dbReference type="GO" id="GO:0006679">
    <property type="term" value="P:glucosylceramide biosynthetic process"/>
    <property type="evidence" value="ECO:0007669"/>
    <property type="project" value="TreeGrafter"/>
</dbReference>
<comment type="pathway">
    <text evidence="3">Sphingolipid metabolism.</text>
</comment>
<dbReference type="Pfam" id="PF13506">
    <property type="entry name" value="Glyco_transf_21"/>
    <property type="match status" value="1"/>
</dbReference>
<evidence type="ECO:0000256" key="8">
    <source>
        <dbReference type="ARBA" id="ARBA00023136"/>
    </source>
</evidence>
<dbReference type="RefSeq" id="WP_036005497.1">
    <property type="nucleotide sequence ID" value="NZ_CP012746.1"/>
</dbReference>
<dbReference type="EMBL" id="CP012746">
    <property type="protein sequence ID" value="ALL65313.1"/>
    <property type="molecule type" value="Genomic_DNA"/>
</dbReference>
<dbReference type="InterPro" id="IPR025993">
    <property type="entry name" value="Ceramide_glucosylTrfase"/>
</dbReference>
<feature type="transmembrane region" description="Helical" evidence="9">
    <location>
        <begin position="14"/>
        <end position="34"/>
    </location>
</feature>
<keyword evidence="7 9" id="KW-1133">Transmembrane helix</keyword>
<dbReference type="AlphaFoldDB" id="A0A0P0RAE8"/>
<protein>
    <submittedName>
        <fullName evidence="10">Ceramide glucosyltransferase</fullName>
        <ecNumber evidence="10">2.4.1.80</ecNumber>
    </submittedName>
</protein>
<dbReference type="Gene3D" id="3.90.550.10">
    <property type="entry name" value="Spore Coat Polysaccharide Biosynthesis Protein SpsA, Chain A"/>
    <property type="match status" value="1"/>
</dbReference>
<dbReference type="InterPro" id="IPR029044">
    <property type="entry name" value="Nucleotide-diphossugar_trans"/>
</dbReference>
<name>A0A0P0RAE8_9BURK</name>
<dbReference type="GO" id="GO:0016020">
    <property type="term" value="C:membrane"/>
    <property type="evidence" value="ECO:0007669"/>
    <property type="project" value="UniProtKB-SubCell"/>
</dbReference>
<dbReference type="Proteomes" id="UP000019146">
    <property type="component" value="Chromosome 1"/>
</dbReference>
<organism evidence="10 11">
    <name type="scientific">Paraburkholderia caribensis MBA4</name>
    <dbReference type="NCBI Taxonomy" id="1323664"/>
    <lineage>
        <taxon>Bacteria</taxon>
        <taxon>Pseudomonadati</taxon>
        <taxon>Pseudomonadota</taxon>
        <taxon>Betaproteobacteria</taxon>
        <taxon>Burkholderiales</taxon>
        <taxon>Burkholderiaceae</taxon>
        <taxon>Paraburkholderia</taxon>
    </lineage>
</organism>
<dbReference type="GO" id="GO:0008120">
    <property type="term" value="F:ceramide glucosyltransferase activity"/>
    <property type="evidence" value="ECO:0007669"/>
    <property type="project" value="UniProtKB-EC"/>
</dbReference>
<dbReference type="InterPro" id="IPR017835">
    <property type="entry name" value="Hopen-assoc_HpnI"/>
</dbReference>
<dbReference type="PANTHER" id="PTHR12726:SF0">
    <property type="entry name" value="CERAMIDE GLUCOSYLTRANSFERASE"/>
    <property type="match status" value="1"/>
</dbReference>
<feature type="transmembrane region" description="Helical" evidence="9">
    <location>
        <begin position="322"/>
        <end position="342"/>
    </location>
</feature>
<evidence type="ECO:0000256" key="2">
    <source>
        <dbReference type="ARBA" id="ARBA00004760"/>
    </source>
</evidence>
<evidence type="ECO:0000256" key="4">
    <source>
        <dbReference type="ARBA" id="ARBA00022676"/>
    </source>
</evidence>
<evidence type="ECO:0000256" key="3">
    <source>
        <dbReference type="ARBA" id="ARBA00004991"/>
    </source>
</evidence>
<keyword evidence="5 10" id="KW-0808">Transferase</keyword>
<proteinExistence type="predicted"/>
<dbReference type="CDD" id="cd02520">
    <property type="entry name" value="Glucosylceramide_synthase"/>
    <property type="match status" value="1"/>
</dbReference>
<evidence type="ECO:0000256" key="6">
    <source>
        <dbReference type="ARBA" id="ARBA00022692"/>
    </source>
</evidence>
<reference evidence="10 11" key="1">
    <citation type="journal article" date="2014" name="Genome Announc.">
        <title>Draft Genome Sequence of the Haloacid-Degrading Burkholderia caribensis Strain MBA4.</title>
        <authorList>
            <person name="Pan Y."/>
            <person name="Kong K.F."/>
            <person name="Tsang J.S."/>
        </authorList>
    </citation>
    <scope>NUCLEOTIDE SEQUENCE [LARGE SCALE GENOMIC DNA]</scope>
    <source>
        <strain evidence="10 11">MBA4</strain>
    </source>
</reference>
<sequence>MQGTLLRIDWLPMMLVYGAALYAVAAVLASLVSVSRAAARERRSLPARAPVPVSVLKPLCGAEPRLFDNLATFCEQTHPCFELICGVSRADDSAIAIVHRLQAAYPHCRISLVVDPRVHGTNLKVSNLINLAQWAAHDVFVIADSDIAVEADYLERVCAPLGDPLVGVVTCLYRAKGIAGFWSRVGAQFINEWFVPSVRIAHAFGSTRFGFGATLALRRSTLAGIGGFERLRNTLADDYWLAGHVRESNLQTVLSPVVVETDVTERTLAALWDRETRWLRTIRSVNRAGFALLFVTFTLPWMVCGAWLAFALHRASVHPAMSIAFVVAAVTGVSARVILHALMGGERSLFVRDLALMPVRDALLLAQWMTGAFGSTVVWRGVRVPVEATDNATDNATTVFRTEPASALEVSDGR</sequence>
<dbReference type="GeneID" id="69969382"/>
<dbReference type="KEGG" id="bcai:K788_0004562"/>
<evidence type="ECO:0000313" key="10">
    <source>
        <dbReference type="EMBL" id="ALL65313.1"/>
    </source>
</evidence>
<evidence type="ECO:0000256" key="1">
    <source>
        <dbReference type="ARBA" id="ARBA00004141"/>
    </source>
</evidence>
<dbReference type="SUPFAM" id="SSF53448">
    <property type="entry name" value="Nucleotide-diphospho-sugar transferases"/>
    <property type="match status" value="1"/>
</dbReference>
<dbReference type="EC" id="2.4.1.80" evidence="10"/>
<keyword evidence="6 9" id="KW-0812">Transmembrane</keyword>
<comment type="pathway">
    <text evidence="2">Lipid metabolism; sphingolipid metabolism.</text>
</comment>
<accession>A0A0P0RAE8</accession>
<dbReference type="PANTHER" id="PTHR12726">
    <property type="entry name" value="CERAMIDE GLUCOSYLTRANSFERASE"/>
    <property type="match status" value="1"/>
</dbReference>